<dbReference type="InterPro" id="IPR000719">
    <property type="entry name" value="Prot_kinase_dom"/>
</dbReference>
<dbReference type="KEGG" id="pbv:AR543_01005"/>
<dbReference type="Proteomes" id="UP000078148">
    <property type="component" value="Chromosome"/>
</dbReference>
<gene>
    <name evidence="3" type="ORF">AR543_01005</name>
</gene>
<dbReference type="Gene3D" id="1.10.510.10">
    <property type="entry name" value="Transferase(Phosphotransferase) domain 1"/>
    <property type="match status" value="1"/>
</dbReference>
<keyword evidence="4" id="KW-1185">Reference proteome</keyword>
<proteinExistence type="predicted"/>
<dbReference type="CDD" id="cd00180">
    <property type="entry name" value="PKc"/>
    <property type="match status" value="1"/>
</dbReference>
<dbReference type="PROSITE" id="PS00109">
    <property type="entry name" value="PROTEIN_KINASE_TYR"/>
    <property type="match status" value="1"/>
</dbReference>
<protein>
    <recommendedName>
        <fullName evidence="2">Protein kinase domain-containing protein</fullName>
    </recommendedName>
</protein>
<evidence type="ECO:0000259" key="2">
    <source>
        <dbReference type="PROSITE" id="PS50011"/>
    </source>
</evidence>
<evidence type="ECO:0000313" key="4">
    <source>
        <dbReference type="Proteomes" id="UP000078148"/>
    </source>
</evidence>
<evidence type="ECO:0000256" key="1">
    <source>
        <dbReference type="PROSITE-ProRule" id="PRU10141"/>
    </source>
</evidence>
<organism evidence="3 4">
    <name type="scientific">Paenibacillus bovis</name>
    <dbReference type="NCBI Taxonomy" id="1616788"/>
    <lineage>
        <taxon>Bacteria</taxon>
        <taxon>Bacillati</taxon>
        <taxon>Bacillota</taxon>
        <taxon>Bacilli</taxon>
        <taxon>Bacillales</taxon>
        <taxon>Paenibacillaceae</taxon>
        <taxon>Paenibacillus</taxon>
    </lineage>
</organism>
<feature type="domain" description="Protein kinase" evidence="2">
    <location>
        <begin position="24"/>
        <end position="281"/>
    </location>
</feature>
<dbReference type="PROSITE" id="PS00107">
    <property type="entry name" value="PROTEIN_KINASE_ATP"/>
    <property type="match status" value="1"/>
</dbReference>
<reference evidence="3 4" key="2">
    <citation type="journal article" date="2016" name="Int. J. Syst. Evol. Microbiol.">
        <title>Paenibacillus bovis sp. nov., isolated from raw yak (Bos grunniens) milk.</title>
        <authorList>
            <person name="Gao C."/>
            <person name="Han J."/>
            <person name="Liu Z."/>
            <person name="Xu X."/>
            <person name="Hang F."/>
            <person name="Wu Z."/>
        </authorList>
    </citation>
    <scope>NUCLEOTIDE SEQUENCE [LARGE SCALE GENOMIC DNA]</scope>
    <source>
        <strain evidence="3 4">BD3526</strain>
    </source>
</reference>
<evidence type="ECO:0000313" key="3">
    <source>
        <dbReference type="EMBL" id="ANF94748.1"/>
    </source>
</evidence>
<dbReference type="STRING" id="1616788.AR543_01005"/>
<dbReference type="Pfam" id="PF00069">
    <property type="entry name" value="Pkinase"/>
    <property type="match status" value="1"/>
</dbReference>
<accession>A0A172ZAV5</accession>
<dbReference type="SUPFAM" id="SSF56112">
    <property type="entry name" value="Protein kinase-like (PK-like)"/>
    <property type="match status" value="1"/>
</dbReference>
<dbReference type="GO" id="GO:0004672">
    <property type="term" value="F:protein kinase activity"/>
    <property type="evidence" value="ECO:0007669"/>
    <property type="project" value="InterPro"/>
</dbReference>
<feature type="binding site" evidence="1">
    <location>
        <position position="53"/>
    </location>
    <ligand>
        <name>ATP</name>
        <dbReference type="ChEBI" id="CHEBI:30616"/>
    </ligand>
</feature>
<dbReference type="InterPro" id="IPR008266">
    <property type="entry name" value="Tyr_kinase_AS"/>
</dbReference>
<dbReference type="EMBL" id="CP013023">
    <property type="protein sequence ID" value="ANF94748.1"/>
    <property type="molecule type" value="Genomic_DNA"/>
</dbReference>
<dbReference type="GO" id="GO:0005524">
    <property type="term" value="F:ATP binding"/>
    <property type="evidence" value="ECO:0007669"/>
    <property type="project" value="UniProtKB-UniRule"/>
</dbReference>
<keyword evidence="1" id="KW-0547">Nucleotide-binding</keyword>
<reference evidence="4" key="1">
    <citation type="submission" date="2015-10" db="EMBL/GenBank/DDBJ databases">
        <title>Genome of Paenibacillus bovis sp. nov.</title>
        <authorList>
            <person name="Wu Z."/>
            <person name="Gao C."/>
            <person name="Liu Z."/>
            <person name="Zheng H."/>
        </authorList>
    </citation>
    <scope>NUCLEOTIDE SEQUENCE [LARGE SCALE GENOMIC DNA]</scope>
    <source>
        <strain evidence="4">BD3526</strain>
    </source>
</reference>
<dbReference type="PANTHER" id="PTHR24347">
    <property type="entry name" value="SERINE/THREONINE-PROTEIN KINASE"/>
    <property type="match status" value="1"/>
</dbReference>
<name>A0A172ZAV5_9BACL</name>
<dbReference type="AlphaFoldDB" id="A0A172ZAV5"/>
<sequence length="281" mass="33113">MNGHIQRWLQERHFRPGQLIRNRYRIVGLLGTGSYGVTYRCDDLVTGAICVLKRVHPLRGGQRRAELIYDREFQAMTRLQHERVPDLLESFTYQGQHCLTMEYMQGLNIGQLLFEEEQTFTEQESLQLIHQLLDIVEMMHKQGMIHRDISLSNVLLHEGRVQLIDFGLTWREEEPPALVQELDELVSGDEQEKRIRRRLDASSDFYGIGHLLLYLLYSTYDDADDAQADNEQERSWEQELQLHPRTRQMLRRLLLIDSPYVHIAEIRSEIEDILADQPHPQ</sequence>
<keyword evidence="1" id="KW-0067">ATP-binding</keyword>
<dbReference type="InterPro" id="IPR011009">
    <property type="entry name" value="Kinase-like_dom_sf"/>
</dbReference>
<dbReference type="InterPro" id="IPR017441">
    <property type="entry name" value="Protein_kinase_ATP_BS"/>
</dbReference>
<dbReference type="PROSITE" id="PS50011">
    <property type="entry name" value="PROTEIN_KINASE_DOM"/>
    <property type="match status" value="1"/>
</dbReference>